<evidence type="ECO:0000256" key="1">
    <source>
        <dbReference type="ARBA" id="ARBA00010444"/>
    </source>
</evidence>
<dbReference type="GO" id="GO:0003735">
    <property type="term" value="F:structural constituent of ribosome"/>
    <property type="evidence" value="ECO:0007669"/>
    <property type="project" value="InterPro"/>
</dbReference>
<feature type="compositionally biased region" description="Acidic residues" evidence="5">
    <location>
        <begin position="68"/>
        <end position="83"/>
    </location>
</feature>
<evidence type="ECO:0000313" key="6">
    <source>
        <dbReference type="EMBL" id="AIC15243.1"/>
    </source>
</evidence>
<dbReference type="InterPro" id="IPR001210">
    <property type="entry name" value="Ribosomal_eS17"/>
</dbReference>
<dbReference type="Gene3D" id="1.10.60.20">
    <property type="entry name" value="Ribosomal protein S17e-like"/>
    <property type="match status" value="1"/>
</dbReference>
<dbReference type="AlphaFoldDB" id="A0A060HI72"/>
<evidence type="ECO:0000256" key="2">
    <source>
        <dbReference type="ARBA" id="ARBA00022980"/>
    </source>
</evidence>
<keyword evidence="7" id="KW-1185">Reference proteome</keyword>
<dbReference type="PANTHER" id="PTHR10732">
    <property type="entry name" value="40S RIBOSOMAL PROTEIN S17"/>
    <property type="match status" value="1"/>
</dbReference>
<organism evidence="6 7">
    <name type="scientific">Nitrososphaera viennensis EN76</name>
    <dbReference type="NCBI Taxonomy" id="926571"/>
    <lineage>
        <taxon>Archaea</taxon>
        <taxon>Nitrososphaerota</taxon>
        <taxon>Nitrososphaeria</taxon>
        <taxon>Nitrososphaerales</taxon>
        <taxon>Nitrososphaeraceae</taxon>
        <taxon>Nitrososphaera</taxon>
    </lineage>
</organism>
<dbReference type="Pfam" id="PF00833">
    <property type="entry name" value="Ribosomal_S17e"/>
    <property type="match status" value="1"/>
</dbReference>
<evidence type="ECO:0000313" key="7">
    <source>
        <dbReference type="Proteomes" id="UP000027093"/>
    </source>
</evidence>
<name>A0A060HI72_9ARCH</name>
<protein>
    <recommendedName>
        <fullName evidence="4">30S ribosomal protein S17e</fullName>
    </recommendedName>
</protein>
<dbReference type="KEGG" id="nvn:NVIE_010170"/>
<feature type="region of interest" description="Disordered" evidence="5">
    <location>
        <begin position="55"/>
        <end position="83"/>
    </location>
</feature>
<dbReference type="SUPFAM" id="SSF116820">
    <property type="entry name" value="Rps17e-like"/>
    <property type="match status" value="1"/>
</dbReference>
<evidence type="ECO:0000256" key="5">
    <source>
        <dbReference type="SAM" id="MobiDB-lite"/>
    </source>
</evidence>
<evidence type="ECO:0000256" key="3">
    <source>
        <dbReference type="ARBA" id="ARBA00023274"/>
    </source>
</evidence>
<dbReference type="EMBL" id="CP007536">
    <property type="protein sequence ID" value="AIC15243.1"/>
    <property type="molecule type" value="Genomic_DNA"/>
</dbReference>
<comment type="similarity">
    <text evidence="1">Belongs to the eukaryotic ribosomal protein eS17 family.</text>
</comment>
<dbReference type="GO" id="GO:0005840">
    <property type="term" value="C:ribosome"/>
    <property type="evidence" value="ECO:0007669"/>
    <property type="project" value="UniProtKB-KW"/>
</dbReference>
<reference evidence="6 7" key="1">
    <citation type="journal article" date="2014" name="Int. J. Syst. Evol. Microbiol.">
        <title>Nitrososphaera viennensis gen. nov., sp. nov., an aerobic and mesophilic, ammonia-oxidizing archaeon from soil and a member of the archaeal phylum Thaumarchaeota.</title>
        <authorList>
            <person name="Stieglmeier M."/>
            <person name="Klingl A."/>
            <person name="Alves R.J."/>
            <person name="Rittmann S.K."/>
            <person name="Melcher M."/>
            <person name="Leisch N."/>
            <person name="Schleper C."/>
        </authorList>
    </citation>
    <scope>NUCLEOTIDE SEQUENCE [LARGE SCALE GENOMIC DNA]</scope>
    <source>
        <strain evidence="6">EN76</strain>
    </source>
</reference>
<gene>
    <name evidence="6" type="primary">rps17e</name>
    <name evidence="6" type="ORF">NVIE_010170</name>
</gene>
<dbReference type="PANTHER" id="PTHR10732:SF0">
    <property type="entry name" value="40S RIBOSOMAL PROTEIN S17"/>
    <property type="match status" value="1"/>
</dbReference>
<dbReference type="GO" id="GO:0006412">
    <property type="term" value="P:translation"/>
    <property type="evidence" value="ECO:0007669"/>
    <property type="project" value="InterPro"/>
</dbReference>
<keyword evidence="3" id="KW-0687">Ribonucleoprotein</keyword>
<evidence type="ECO:0000256" key="4">
    <source>
        <dbReference type="ARBA" id="ARBA00035394"/>
    </source>
</evidence>
<dbReference type="InterPro" id="IPR036401">
    <property type="entry name" value="Ribosomal_eS17_sf"/>
</dbReference>
<dbReference type="HOGENOM" id="CLU_137726_1_0_2"/>
<proteinExistence type="inferred from homology"/>
<dbReference type="GeneID" id="74946282"/>
<accession>A0A060HI72</accession>
<dbReference type="STRING" id="926571.NVIE_010170"/>
<keyword evidence="2 6" id="KW-0689">Ribosomal protein</keyword>
<dbReference type="Proteomes" id="UP000027093">
    <property type="component" value="Chromosome"/>
</dbReference>
<dbReference type="OrthoDB" id="52479at2157"/>
<dbReference type="RefSeq" id="WP_075054299.1">
    <property type="nucleotide sequence ID" value="NZ_CP007536.1"/>
</dbReference>
<dbReference type="GO" id="GO:1990904">
    <property type="term" value="C:ribonucleoprotein complex"/>
    <property type="evidence" value="ECO:0007669"/>
    <property type="project" value="UniProtKB-KW"/>
</dbReference>
<sequence length="83" mass="9345">MNRIKRISAELLQKHPDKFGLEFDANKKALNEVAIVKSKVLRNELAGYITSHLRKKAAQEKASSAMAEGEEAEEEETEEESTE</sequence>